<dbReference type="EMBL" id="CP016746">
    <property type="protein sequence ID" value="ARE27179.1"/>
    <property type="molecule type" value="Genomic_DNA"/>
</dbReference>
<evidence type="ECO:0000313" key="1">
    <source>
        <dbReference type="EMBL" id="ARE27179.1"/>
    </source>
</evidence>
<keyword evidence="1" id="KW-0614">Plasmid</keyword>
<name>A0A1V0PD88_LACLC</name>
<evidence type="ECO:0000313" key="2">
    <source>
        <dbReference type="Proteomes" id="UP000191806"/>
    </source>
</evidence>
<reference evidence="1 2" key="1">
    <citation type="journal article" date="2017" name="BMC Genomics">
        <title>Comparative and functional genomics of the Lactococcus lactis taxon; insights into evolution and niche adaptation.</title>
        <authorList>
            <person name="Kelleher P."/>
            <person name="Bottacini F."/>
            <person name="Mahony J."/>
            <person name="Kilcawley K.N."/>
            <person name="van Sinderen D."/>
        </authorList>
    </citation>
    <scope>NUCLEOTIDE SEQUENCE [LARGE SCALE GENOMIC DNA]</scope>
    <source>
        <strain evidence="1 2">JM1</strain>
        <plasmid evidence="2">pmpjm1</plasmid>
    </source>
</reference>
<proteinExistence type="predicted"/>
<geneLocation type="plasmid" evidence="2">
    <name>pmpjm1</name>
</geneLocation>
<sequence length="136" mass="15441">MFILFGVVLVGLIIGIAGVKRANMLGSEEIFSTLIVLPNYENKWEILNVRPPKWVFPLKKSVKVNVKLKMLIKYGDNGRQIDNKEEIIRKLEQIKADLKSKSGLEFKSIVYNTHESGFSDLASRVIAAVNQHNKQM</sequence>
<accession>A0A1V0PD88</accession>
<dbReference type="Proteomes" id="UP000191806">
    <property type="component" value="Plasmid pJM1A"/>
</dbReference>
<dbReference type="AlphaFoldDB" id="A0A1V0PD88"/>
<gene>
    <name evidence="1" type="ORF">LLJM1_04175</name>
</gene>
<protein>
    <submittedName>
        <fullName evidence="1">Uncharacterized protein</fullName>
    </submittedName>
</protein>
<organism evidence="1 2">
    <name type="scientific">Lactococcus lactis subsp. cremoris</name>
    <name type="common">Streptococcus cremoris</name>
    <dbReference type="NCBI Taxonomy" id="1359"/>
    <lineage>
        <taxon>Bacteria</taxon>
        <taxon>Bacillati</taxon>
        <taxon>Bacillota</taxon>
        <taxon>Bacilli</taxon>
        <taxon>Lactobacillales</taxon>
        <taxon>Streptococcaceae</taxon>
        <taxon>Lactococcus</taxon>
    </lineage>
</organism>
<dbReference type="RefSeq" id="WP_063280685.1">
    <property type="nucleotide sequence ID" value="NZ_CP016746.2"/>
</dbReference>